<protein>
    <submittedName>
        <fullName evidence="1">Uncharacterized protein</fullName>
    </submittedName>
</protein>
<proteinExistence type="predicted"/>
<keyword evidence="2" id="KW-1185">Reference proteome</keyword>
<dbReference type="Proteomes" id="UP000821845">
    <property type="component" value="Chromosome 1"/>
</dbReference>
<comment type="caution">
    <text evidence="1">The sequence shown here is derived from an EMBL/GenBank/DDBJ whole genome shotgun (WGS) entry which is preliminary data.</text>
</comment>
<evidence type="ECO:0000313" key="2">
    <source>
        <dbReference type="Proteomes" id="UP000821845"/>
    </source>
</evidence>
<reference evidence="1" key="1">
    <citation type="submission" date="2020-05" db="EMBL/GenBank/DDBJ databases">
        <title>Large-scale comparative analyses of tick genomes elucidate their genetic diversity and vector capacities.</title>
        <authorList>
            <person name="Jia N."/>
            <person name="Wang J."/>
            <person name="Shi W."/>
            <person name="Du L."/>
            <person name="Sun Y."/>
            <person name="Zhan W."/>
            <person name="Jiang J."/>
            <person name="Wang Q."/>
            <person name="Zhang B."/>
            <person name="Ji P."/>
            <person name="Sakyi L.B."/>
            <person name="Cui X."/>
            <person name="Yuan T."/>
            <person name="Jiang B."/>
            <person name="Yang W."/>
            <person name="Lam T.T.-Y."/>
            <person name="Chang Q."/>
            <person name="Ding S."/>
            <person name="Wang X."/>
            <person name="Zhu J."/>
            <person name="Ruan X."/>
            <person name="Zhao L."/>
            <person name="Wei J."/>
            <person name="Que T."/>
            <person name="Du C."/>
            <person name="Cheng J."/>
            <person name="Dai P."/>
            <person name="Han X."/>
            <person name="Huang E."/>
            <person name="Gao Y."/>
            <person name="Liu J."/>
            <person name="Shao H."/>
            <person name="Ye R."/>
            <person name="Li L."/>
            <person name="Wei W."/>
            <person name="Wang X."/>
            <person name="Wang C."/>
            <person name="Yang T."/>
            <person name="Huo Q."/>
            <person name="Li W."/>
            <person name="Guo W."/>
            <person name="Chen H."/>
            <person name="Zhou L."/>
            <person name="Ni X."/>
            <person name="Tian J."/>
            <person name="Zhou Y."/>
            <person name="Sheng Y."/>
            <person name="Liu T."/>
            <person name="Pan Y."/>
            <person name="Xia L."/>
            <person name="Li J."/>
            <person name="Zhao F."/>
            <person name="Cao W."/>
        </authorList>
    </citation>
    <scope>NUCLEOTIDE SEQUENCE</scope>
    <source>
        <strain evidence="1">Hyas-2018</strain>
    </source>
</reference>
<organism evidence="1 2">
    <name type="scientific">Hyalomma asiaticum</name>
    <name type="common">Tick</name>
    <dbReference type="NCBI Taxonomy" id="266040"/>
    <lineage>
        <taxon>Eukaryota</taxon>
        <taxon>Metazoa</taxon>
        <taxon>Ecdysozoa</taxon>
        <taxon>Arthropoda</taxon>
        <taxon>Chelicerata</taxon>
        <taxon>Arachnida</taxon>
        <taxon>Acari</taxon>
        <taxon>Parasitiformes</taxon>
        <taxon>Ixodida</taxon>
        <taxon>Ixodoidea</taxon>
        <taxon>Ixodidae</taxon>
        <taxon>Hyalomminae</taxon>
        <taxon>Hyalomma</taxon>
    </lineage>
</organism>
<accession>A0ACB7TMY0</accession>
<dbReference type="EMBL" id="CM023481">
    <property type="protein sequence ID" value="KAH6947682.1"/>
    <property type="molecule type" value="Genomic_DNA"/>
</dbReference>
<name>A0ACB7TMY0_HYAAI</name>
<evidence type="ECO:0000313" key="1">
    <source>
        <dbReference type="EMBL" id="KAH6947682.1"/>
    </source>
</evidence>
<gene>
    <name evidence="1" type="ORF">HPB50_020723</name>
</gene>
<sequence length="407" mass="45315">MIRPPRMHGRTLGRFSSILRRPPGKDLTGEVFRGRLDRFAQKSAPAPLRDAKIDVQNGCANFVSFIDRVGVWDQVLKPVEYLTDRFLRFVDYSELRFYQERDVDVEKCCVEQLEIRRLVKHWVEFQDSQRILVTTPSVLVGYRVKVYRAEGTTQWYTAVIVSYNDSTRAGGGREKRDFFGARCAAASDPPDEVSAQSAAPLGTGAQRHALKSVALDSMMRGNTGWIVERDEETVPQVVPTRAFRACDASRLCCFHRSFVGVTALRNDAYKVVALCSEAGPGSQPLPGPLPRRSSRLVAPLPSTWWQRRKNAHPASRHDAVSASGPPLLLPRDPGRRGSRADVVARGFPRLLEACPFRTATVPAYASEYSMVACKGAPRRPLARCRGRPRYIPKSSASHPLNSDPPTG</sequence>